<sequence length="45" mass="5157">MEKQQWIEPEINELGIENTEYGTKITSHVDATFNDTSGDVFFSFS</sequence>
<dbReference type="STRING" id="1450648.CLORY_15960"/>
<evidence type="ECO:0008006" key="3">
    <source>
        <dbReference type="Google" id="ProtNLM"/>
    </source>
</evidence>
<evidence type="ECO:0000313" key="2">
    <source>
        <dbReference type="Proteomes" id="UP000190080"/>
    </source>
</evidence>
<accession>A0A1V4IS14</accession>
<proteinExistence type="predicted"/>
<organism evidence="1 2">
    <name type="scientific">Clostridium oryzae</name>
    <dbReference type="NCBI Taxonomy" id="1450648"/>
    <lineage>
        <taxon>Bacteria</taxon>
        <taxon>Bacillati</taxon>
        <taxon>Bacillota</taxon>
        <taxon>Clostridia</taxon>
        <taxon>Eubacteriales</taxon>
        <taxon>Clostridiaceae</taxon>
        <taxon>Clostridium</taxon>
    </lineage>
</organism>
<keyword evidence="2" id="KW-1185">Reference proteome</keyword>
<dbReference type="EMBL" id="MZGV01000013">
    <property type="protein sequence ID" value="OPJ62716.1"/>
    <property type="molecule type" value="Genomic_DNA"/>
</dbReference>
<reference evidence="1 2" key="1">
    <citation type="submission" date="2017-03" db="EMBL/GenBank/DDBJ databases">
        <title>Genome sequence of Clostridium oryzae DSM 28571.</title>
        <authorList>
            <person name="Poehlein A."/>
            <person name="Daniel R."/>
        </authorList>
    </citation>
    <scope>NUCLEOTIDE SEQUENCE [LARGE SCALE GENOMIC DNA]</scope>
    <source>
        <strain evidence="1 2">DSM 28571</strain>
    </source>
</reference>
<comment type="caution">
    <text evidence="1">The sequence shown here is derived from an EMBL/GenBank/DDBJ whole genome shotgun (WGS) entry which is preliminary data.</text>
</comment>
<evidence type="ECO:0000313" key="1">
    <source>
        <dbReference type="EMBL" id="OPJ62716.1"/>
    </source>
</evidence>
<name>A0A1V4IS14_9CLOT</name>
<gene>
    <name evidence="1" type="ORF">CLORY_15960</name>
</gene>
<protein>
    <recommendedName>
        <fullName evidence="3">Paeninodin family lasso peptide</fullName>
    </recommendedName>
</protein>
<dbReference type="Proteomes" id="UP000190080">
    <property type="component" value="Unassembled WGS sequence"/>
</dbReference>
<dbReference type="AlphaFoldDB" id="A0A1V4IS14"/>
<dbReference type="RefSeq" id="WP_169911565.1">
    <property type="nucleotide sequence ID" value="NZ_MZGV01000013.1"/>
</dbReference>